<name>A0ACC0VFX7_9STRA</name>
<dbReference type="Proteomes" id="UP001163321">
    <property type="component" value="Chromosome 9"/>
</dbReference>
<keyword evidence="2" id="KW-1185">Reference proteome</keyword>
<dbReference type="EMBL" id="CM047588">
    <property type="protein sequence ID" value="KAI9905237.1"/>
    <property type="molecule type" value="Genomic_DNA"/>
</dbReference>
<accession>A0ACC0VFX7</accession>
<reference evidence="1 2" key="1">
    <citation type="journal article" date="2022" name="bioRxiv">
        <title>The genome of the oomycete Peronosclerospora sorghi, a cosmopolitan pathogen of maize and sorghum, is inflated with dispersed pseudogenes.</title>
        <authorList>
            <person name="Fletcher K."/>
            <person name="Martin F."/>
            <person name="Isakeit T."/>
            <person name="Cavanaugh K."/>
            <person name="Magill C."/>
            <person name="Michelmore R."/>
        </authorList>
    </citation>
    <scope>NUCLEOTIDE SEQUENCE [LARGE SCALE GENOMIC DNA]</scope>
    <source>
        <strain evidence="1">P6</strain>
    </source>
</reference>
<comment type="caution">
    <text evidence="1">The sequence shown here is derived from an EMBL/GenBank/DDBJ whole genome shotgun (WGS) entry which is preliminary data.</text>
</comment>
<evidence type="ECO:0000313" key="2">
    <source>
        <dbReference type="Proteomes" id="UP001163321"/>
    </source>
</evidence>
<evidence type="ECO:0000313" key="1">
    <source>
        <dbReference type="EMBL" id="KAI9905237.1"/>
    </source>
</evidence>
<organism evidence="1 2">
    <name type="scientific">Peronosclerospora sorghi</name>
    <dbReference type="NCBI Taxonomy" id="230839"/>
    <lineage>
        <taxon>Eukaryota</taxon>
        <taxon>Sar</taxon>
        <taxon>Stramenopiles</taxon>
        <taxon>Oomycota</taxon>
        <taxon>Peronosporomycetes</taxon>
        <taxon>Peronosporales</taxon>
        <taxon>Peronosporaceae</taxon>
        <taxon>Peronosclerospora</taxon>
    </lineage>
</organism>
<sequence length="193" mass="21836">MPTLEDVQTLCQLMLADEHVMICFCGVDMERDADTRVLQEAIRKIIRIKMKMGRNHQMSVAKAQGSTLVVEQEFTKDVAALVAAVPEALSLAEHNDVVDLDVLLSAAARYFSVQRDVSQQLHVVQSDTPRELLTDPGWHLDVIYWYRDVPFETAQALVLMLSHPAHRLSQNAAEQLLGTWFSPNKKVDFLHQD</sequence>
<proteinExistence type="predicted"/>
<gene>
    <name evidence="1" type="ORF">PsorP6_013710</name>
</gene>
<protein>
    <submittedName>
        <fullName evidence="1">Uncharacterized protein</fullName>
    </submittedName>
</protein>